<dbReference type="Proteomes" id="UP000003231">
    <property type="component" value="Unassembled WGS sequence"/>
</dbReference>
<evidence type="ECO:0000256" key="2">
    <source>
        <dbReference type="SAM" id="Phobius"/>
    </source>
</evidence>
<dbReference type="EMBL" id="AKRT01000008">
    <property type="protein sequence ID" value="EIR26222.1"/>
    <property type="molecule type" value="Genomic_DNA"/>
</dbReference>
<protein>
    <recommendedName>
        <fullName evidence="5">TriK protein</fullName>
    </recommendedName>
</protein>
<dbReference type="AlphaFoldDB" id="A0AB72ZS03"/>
<comment type="caution">
    <text evidence="3">The sequence shown here is derived from an EMBL/GenBank/DDBJ whole genome shotgun (WGS) entry which is preliminary data.</text>
</comment>
<reference evidence="3 4" key="1">
    <citation type="submission" date="2012-05" db="EMBL/GenBank/DDBJ databases">
        <title>Genome sequence of Yersinia Pestis PY-08.</title>
        <authorList>
            <person name="Santana-Cruz I."/>
            <person name="Sengamalay N."/>
            <person name="McCracken C."/>
            <person name="Daugherty S.C."/>
            <person name="Maroo A."/>
            <person name="Vara P.G."/>
            <person name="Tallon L.J."/>
            <person name="Sadzewicz L."/>
            <person name="Vinetz J.M."/>
            <person name="Cespedes Zambrano M.J."/>
            <person name="Fraser-Liggett C.M."/>
            <person name="Tettelin H."/>
        </authorList>
    </citation>
    <scope>NUCLEOTIDE SEQUENCE [LARGE SCALE GENOMIC DNA]</scope>
    <source>
        <strain evidence="3 4">PY-08</strain>
    </source>
</reference>
<evidence type="ECO:0000256" key="1">
    <source>
        <dbReference type="SAM" id="MobiDB-lite"/>
    </source>
</evidence>
<feature type="region of interest" description="Disordered" evidence="1">
    <location>
        <begin position="666"/>
        <end position="689"/>
    </location>
</feature>
<sequence length="689" mass="79047">MKSRKFTRSKLLVIRFRLCVDDSKEGMTMNFDGVDFLRWVYDHAYPGLTYLFLLILAVLIQFTFSGHVTKKSDLSVMDHIISYLRVKLLVFYVLIVLMFNGFVLLVSLNVFGKDDGLEYLGLIYGNVLNQVLNVSSVISLITVFLVPYLIHLVYRRFITPRISAWKRKYRVSQTGDSLSDIRVEKDKYASKTFDNREYYKDDFVFMGLNQDDSPIYLSDEEFKSKNLKILGATQTGKGVIQQVLIDQAIKKGWGVWFFDQKPDDFIYSVMVQSCKDWNKPLPVILDLTGESVGSYAPFEHGLLRERLQRFNKVFGLTSKGSDADHYKGINRQIMTFLSDYWDGTLQHLDKLLNGKDNAVPDAKKEWIFENSINIRTKLDEWKLLPHLFPKKGEGFDIQKELEKASIVYIKGRQDDDLIREVCTALLVEWKDCIIRKKHTKHIFTLLDEAKFCISATVASALATILSKDANMALAYQERDDIKNVPDQTVDKDALKNQVETNTLITLSYKCSFDTAEWIANNTGTIQKSTTRMEQVDTDGFGAEKWTGNRMIGSEEENLININSILSLNKRVGVFMNNEGLAQYLFTSWINVKEKVSLPSRNEAITREEKILNQEVTENQINEEILSGKKQNDIDKIDIETVEKVHFNPEEDPEFVRMLSEKVKGVKPEKPVKNPVSGSDLISSIGKKED</sequence>
<gene>
    <name evidence="3" type="ORF">YPPY08_4834</name>
</gene>
<dbReference type="InterPro" id="IPR027417">
    <property type="entry name" value="P-loop_NTPase"/>
</dbReference>
<accession>A0AB72ZS03</accession>
<name>A0AB72ZS03_YERPE</name>
<feature type="transmembrane region" description="Helical" evidence="2">
    <location>
        <begin position="131"/>
        <end position="154"/>
    </location>
</feature>
<feature type="transmembrane region" description="Helical" evidence="2">
    <location>
        <begin position="47"/>
        <end position="68"/>
    </location>
</feature>
<evidence type="ECO:0008006" key="5">
    <source>
        <dbReference type="Google" id="ProtNLM"/>
    </source>
</evidence>
<organism evidence="3 4">
    <name type="scientific">Yersinia pestis PY-08</name>
    <dbReference type="NCBI Taxonomy" id="992134"/>
    <lineage>
        <taxon>Bacteria</taxon>
        <taxon>Pseudomonadati</taxon>
        <taxon>Pseudomonadota</taxon>
        <taxon>Gammaproteobacteria</taxon>
        <taxon>Enterobacterales</taxon>
        <taxon>Yersiniaceae</taxon>
        <taxon>Yersinia</taxon>
    </lineage>
</organism>
<dbReference type="Gene3D" id="3.40.50.300">
    <property type="entry name" value="P-loop containing nucleotide triphosphate hydrolases"/>
    <property type="match status" value="1"/>
</dbReference>
<keyword evidence="2" id="KW-0812">Transmembrane</keyword>
<keyword evidence="2" id="KW-0472">Membrane</keyword>
<dbReference type="SUPFAM" id="SSF52540">
    <property type="entry name" value="P-loop containing nucleoside triphosphate hydrolases"/>
    <property type="match status" value="1"/>
</dbReference>
<evidence type="ECO:0000313" key="4">
    <source>
        <dbReference type="Proteomes" id="UP000003231"/>
    </source>
</evidence>
<proteinExistence type="predicted"/>
<keyword evidence="2" id="KW-1133">Transmembrane helix</keyword>
<feature type="transmembrane region" description="Helical" evidence="2">
    <location>
        <begin position="89"/>
        <end position="111"/>
    </location>
</feature>
<evidence type="ECO:0000313" key="3">
    <source>
        <dbReference type="EMBL" id="EIR26222.1"/>
    </source>
</evidence>